<evidence type="ECO:0000256" key="1">
    <source>
        <dbReference type="HAMAP-Rule" id="MF_00302"/>
    </source>
</evidence>
<dbReference type="HAMAP" id="MF_00302">
    <property type="entry name" value="ClpS"/>
    <property type="match status" value="1"/>
</dbReference>
<dbReference type="GO" id="GO:0008233">
    <property type="term" value="F:peptidase activity"/>
    <property type="evidence" value="ECO:0007669"/>
    <property type="project" value="UniProtKB-KW"/>
</dbReference>
<accession>A0A6J4QY79</accession>
<sequence>MIVRGTATLHSVLTGPNASTMETKPGIEIERRVTQEPPYKVILHNDDFTPMEHVVATLQKVIPRMSTRQAVDIMIEAHTNGKAVATKTHKELAELYMESLNNEGLISTIEPD</sequence>
<dbReference type="Gene3D" id="3.30.1390.10">
    <property type="match status" value="1"/>
</dbReference>
<comment type="function">
    <text evidence="1">Involved in the modulation of the specificity of the ClpAP-mediated ATP-dependent protein degradation.</text>
</comment>
<evidence type="ECO:0000259" key="2">
    <source>
        <dbReference type="Pfam" id="PF02617"/>
    </source>
</evidence>
<evidence type="ECO:0000313" key="3">
    <source>
        <dbReference type="EMBL" id="CAA9454332.1"/>
    </source>
</evidence>
<dbReference type="PANTHER" id="PTHR33473">
    <property type="entry name" value="ATP-DEPENDENT CLP PROTEASE ADAPTER PROTEIN CLPS1, CHLOROPLASTIC"/>
    <property type="match status" value="1"/>
</dbReference>
<name>A0A6J4QY79_9ACTN</name>
<dbReference type="PANTHER" id="PTHR33473:SF19">
    <property type="entry name" value="ATP-DEPENDENT CLP PROTEASE ADAPTER PROTEIN CLPS"/>
    <property type="match status" value="1"/>
</dbReference>
<dbReference type="GO" id="GO:0006508">
    <property type="term" value="P:proteolysis"/>
    <property type="evidence" value="ECO:0007669"/>
    <property type="project" value="UniProtKB-UniRule"/>
</dbReference>
<keyword evidence="3" id="KW-0645">Protease</keyword>
<dbReference type="GO" id="GO:0030163">
    <property type="term" value="P:protein catabolic process"/>
    <property type="evidence" value="ECO:0007669"/>
    <property type="project" value="InterPro"/>
</dbReference>
<dbReference type="EMBL" id="CADCVH010000044">
    <property type="protein sequence ID" value="CAA9454332.1"/>
    <property type="molecule type" value="Genomic_DNA"/>
</dbReference>
<dbReference type="InterPro" id="IPR014719">
    <property type="entry name" value="Ribosomal_bL12_C/ClpS-like"/>
</dbReference>
<dbReference type="InterPro" id="IPR022935">
    <property type="entry name" value="ClpS"/>
</dbReference>
<keyword evidence="3" id="KW-0378">Hydrolase</keyword>
<comment type="similarity">
    <text evidence="1">Belongs to the ClpS family.</text>
</comment>
<dbReference type="InterPro" id="IPR003769">
    <property type="entry name" value="ClpS_core"/>
</dbReference>
<dbReference type="SUPFAM" id="SSF54736">
    <property type="entry name" value="ClpS-like"/>
    <property type="match status" value="1"/>
</dbReference>
<comment type="subunit">
    <text evidence="1">Binds to the N-terminal domain of the chaperone ClpA.</text>
</comment>
<proteinExistence type="inferred from homology"/>
<protein>
    <recommendedName>
        <fullName evidence="1">ATP-dependent Clp protease adapter protein ClpS</fullName>
    </recommendedName>
</protein>
<dbReference type="AlphaFoldDB" id="A0A6J4QY79"/>
<organism evidence="3">
    <name type="scientific">uncultured Rubrobacteraceae bacterium</name>
    <dbReference type="NCBI Taxonomy" id="349277"/>
    <lineage>
        <taxon>Bacteria</taxon>
        <taxon>Bacillati</taxon>
        <taxon>Actinomycetota</taxon>
        <taxon>Rubrobacteria</taxon>
        <taxon>Rubrobacterales</taxon>
        <taxon>Rubrobacteraceae</taxon>
        <taxon>environmental samples</taxon>
    </lineage>
</organism>
<reference evidence="3" key="1">
    <citation type="submission" date="2020-02" db="EMBL/GenBank/DDBJ databases">
        <authorList>
            <person name="Meier V. D."/>
        </authorList>
    </citation>
    <scope>NUCLEOTIDE SEQUENCE</scope>
    <source>
        <strain evidence="3">AVDCRST_MAG02</strain>
    </source>
</reference>
<dbReference type="Pfam" id="PF02617">
    <property type="entry name" value="ClpS"/>
    <property type="match status" value="1"/>
</dbReference>
<feature type="domain" description="Adaptor protein ClpS core" evidence="2">
    <location>
        <begin position="35"/>
        <end position="102"/>
    </location>
</feature>
<gene>
    <name evidence="1" type="primary">clpS</name>
    <name evidence="3" type="ORF">AVDCRST_MAG02-1345</name>
</gene>